<comment type="caution">
    <text evidence="1">The sequence shown here is derived from an EMBL/GenBank/DDBJ whole genome shotgun (WGS) entry which is preliminary data.</text>
</comment>
<dbReference type="EMBL" id="JBHFAB010000016">
    <property type="protein sequence ID" value="MFC1419216.1"/>
    <property type="molecule type" value="Genomic_DNA"/>
</dbReference>
<gene>
    <name evidence="1" type="ORF">ACEZDE_21635</name>
</gene>
<keyword evidence="2" id="KW-1185">Reference proteome</keyword>
<evidence type="ECO:0000313" key="2">
    <source>
        <dbReference type="Proteomes" id="UP001592531"/>
    </source>
</evidence>
<evidence type="ECO:0000313" key="1">
    <source>
        <dbReference type="EMBL" id="MFC1419216.1"/>
    </source>
</evidence>
<name>A0ABV6VZM7_9ACTN</name>
<protein>
    <recommendedName>
        <fullName evidence="3">Small CPxCG-related zinc finger protein</fullName>
    </recommendedName>
</protein>
<sequence>MNDVDEPSGTAAGYCHRCETWTPDARVVAEIHSDAGAGGTVVRCQACDLDPKPRAPHSSDPRRYPR</sequence>
<proteinExistence type="predicted"/>
<dbReference type="Proteomes" id="UP001592531">
    <property type="component" value="Unassembled WGS sequence"/>
</dbReference>
<dbReference type="RefSeq" id="WP_380538297.1">
    <property type="nucleotide sequence ID" value="NZ_JBHFAB010000016.1"/>
</dbReference>
<organism evidence="1 2">
    <name type="scientific">Streptacidiphilus cavernicola</name>
    <dbReference type="NCBI Taxonomy" id="3342716"/>
    <lineage>
        <taxon>Bacteria</taxon>
        <taxon>Bacillati</taxon>
        <taxon>Actinomycetota</taxon>
        <taxon>Actinomycetes</taxon>
        <taxon>Kitasatosporales</taxon>
        <taxon>Streptomycetaceae</taxon>
        <taxon>Streptacidiphilus</taxon>
    </lineage>
</organism>
<accession>A0ABV6VZM7</accession>
<evidence type="ECO:0008006" key="3">
    <source>
        <dbReference type="Google" id="ProtNLM"/>
    </source>
</evidence>
<reference evidence="1 2" key="1">
    <citation type="submission" date="2024-09" db="EMBL/GenBank/DDBJ databases">
        <authorList>
            <person name="Lee S.D."/>
        </authorList>
    </citation>
    <scope>NUCLEOTIDE SEQUENCE [LARGE SCALE GENOMIC DNA]</scope>
    <source>
        <strain evidence="1 2">N8-3</strain>
    </source>
</reference>